<reference evidence="5 6" key="1">
    <citation type="journal article" date="2008" name="Nature">
        <title>The genome of Laccaria bicolor provides insights into mycorrhizal symbiosis.</title>
        <authorList>
            <person name="Martin F."/>
            <person name="Aerts A."/>
            <person name="Ahren D."/>
            <person name="Brun A."/>
            <person name="Danchin E.G.J."/>
            <person name="Duchaussoy F."/>
            <person name="Gibon J."/>
            <person name="Kohler A."/>
            <person name="Lindquist E."/>
            <person name="Pereda V."/>
            <person name="Salamov A."/>
            <person name="Shapiro H.J."/>
            <person name="Wuyts J."/>
            <person name="Blaudez D."/>
            <person name="Buee M."/>
            <person name="Brokstein P."/>
            <person name="Canbaeck B."/>
            <person name="Cohen D."/>
            <person name="Courty P.E."/>
            <person name="Coutinho P.M."/>
            <person name="Delaruelle C."/>
            <person name="Detter J.C."/>
            <person name="Deveau A."/>
            <person name="DiFazio S."/>
            <person name="Duplessis S."/>
            <person name="Fraissinet-Tachet L."/>
            <person name="Lucic E."/>
            <person name="Frey-Klett P."/>
            <person name="Fourrey C."/>
            <person name="Feussner I."/>
            <person name="Gay G."/>
            <person name="Grimwood J."/>
            <person name="Hoegger P.J."/>
            <person name="Jain P."/>
            <person name="Kilaru S."/>
            <person name="Labbe J."/>
            <person name="Lin Y.C."/>
            <person name="Legue V."/>
            <person name="Le Tacon F."/>
            <person name="Marmeisse R."/>
            <person name="Melayah D."/>
            <person name="Montanini B."/>
            <person name="Muratet M."/>
            <person name="Nehls U."/>
            <person name="Niculita-Hirzel H."/>
            <person name="Oudot-Le Secq M.P."/>
            <person name="Peter M."/>
            <person name="Quesneville H."/>
            <person name="Rajashekar B."/>
            <person name="Reich M."/>
            <person name="Rouhier N."/>
            <person name="Schmutz J."/>
            <person name="Yin T."/>
            <person name="Chalot M."/>
            <person name="Henrissat B."/>
            <person name="Kuees U."/>
            <person name="Lucas S."/>
            <person name="Van de Peer Y."/>
            <person name="Podila G.K."/>
            <person name="Polle A."/>
            <person name="Pukkila P.J."/>
            <person name="Richardson P.M."/>
            <person name="Rouze P."/>
            <person name="Sanders I.R."/>
            <person name="Stajich J.E."/>
            <person name="Tunlid A."/>
            <person name="Tuskan G."/>
            <person name="Grigoriev I.V."/>
        </authorList>
    </citation>
    <scope>NUCLEOTIDE SEQUENCE [LARGE SCALE GENOMIC DNA]</scope>
    <source>
        <strain evidence="6">S238N-H82 / ATCC MYA-4686</strain>
    </source>
</reference>
<evidence type="ECO:0000256" key="4">
    <source>
        <dbReference type="SAM" id="MobiDB-lite"/>
    </source>
</evidence>
<dbReference type="STRING" id="486041.B0CU41"/>
<feature type="repeat" description="WD" evidence="3">
    <location>
        <begin position="510"/>
        <end position="523"/>
    </location>
</feature>
<dbReference type="GeneID" id="6070510"/>
<dbReference type="PANTHER" id="PTHR22847:SF637">
    <property type="entry name" value="WD REPEAT DOMAIN 5B"/>
    <property type="match status" value="1"/>
</dbReference>
<keyword evidence="6" id="KW-1185">Reference proteome</keyword>
<protein>
    <submittedName>
        <fullName evidence="5">Predicted protein</fullName>
    </submittedName>
</protein>
<dbReference type="PROSITE" id="PS50294">
    <property type="entry name" value="WD_REPEATS_REGION"/>
    <property type="match status" value="1"/>
</dbReference>
<dbReference type="InterPro" id="IPR036322">
    <property type="entry name" value="WD40_repeat_dom_sf"/>
</dbReference>
<dbReference type="InParanoid" id="B0CU41"/>
<keyword evidence="2" id="KW-0677">Repeat</keyword>
<dbReference type="PROSITE" id="PS50082">
    <property type="entry name" value="WD_REPEATS_2"/>
    <property type="match status" value="2"/>
</dbReference>
<evidence type="ECO:0000256" key="3">
    <source>
        <dbReference type="PROSITE-ProRule" id="PRU00221"/>
    </source>
</evidence>
<organism evidence="6">
    <name type="scientific">Laccaria bicolor (strain S238N-H82 / ATCC MYA-4686)</name>
    <name type="common">Bicoloured deceiver</name>
    <name type="synonym">Laccaria laccata var. bicolor</name>
    <dbReference type="NCBI Taxonomy" id="486041"/>
    <lineage>
        <taxon>Eukaryota</taxon>
        <taxon>Fungi</taxon>
        <taxon>Dikarya</taxon>
        <taxon>Basidiomycota</taxon>
        <taxon>Agaricomycotina</taxon>
        <taxon>Agaricomycetes</taxon>
        <taxon>Agaricomycetidae</taxon>
        <taxon>Agaricales</taxon>
        <taxon>Agaricineae</taxon>
        <taxon>Hydnangiaceae</taxon>
        <taxon>Laccaria</taxon>
    </lineage>
</organism>
<dbReference type="SMART" id="SM00320">
    <property type="entry name" value="WD40"/>
    <property type="match status" value="3"/>
</dbReference>
<evidence type="ECO:0000313" key="6">
    <source>
        <dbReference type="Proteomes" id="UP000001194"/>
    </source>
</evidence>
<name>B0CU41_LACBS</name>
<dbReference type="Pfam" id="PF00400">
    <property type="entry name" value="WD40"/>
    <property type="match status" value="2"/>
</dbReference>
<gene>
    <name evidence="5" type="ORF">LACBIDRAFT_305389</name>
</gene>
<evidence type="ECO:0000256" key="2">
    <source>
        <dbReference type="ARBA" id="ARBA00022737"/>
    </source>
</evidence>
<sequence>MTQEGSRSLCISLLSDEEEAFVPRVKTEDVRNSPSSSYPQRTVEFGNNADDGFLDLNDPDVWDPLIINPEKMDHGEETDYLAESFEPVETPPQQHPDMSKSHWPPITTTTKKAIYERINLYRPHNIRSVLPRRRQVICRPTSLPLDFGAHLSRLKLRASFKEAPGSINRIDQKGGWTIIASACVGGNFDDVYDEYNRPGSLMTWRNGFQILPGHQTRVEKTRGGVGLGHVAKQNTVNDVKFDPLSSSFVSSGTDHIVQVWNLQDECYGKGVKLGQYQSTPYDIVFKPGTSTLAIGERKLFVFLLEGETSISVGSSLHPLPPVAAFELSPPGIDSNVGAMVWGSGPTERCLFASSEPIDTNEFVGCHRIFDVERNTSAIINAKEAGDALCIDPFGKNLFLATRGSIGRNILRRYDVRTGTADKTAQFDLDQFPSNIEGEINDSTCSPDGIYLALARNDNHVHVYDCRMFRSTRNVLFDYSHDSPSHVAPGSHSYGIVKAQWVTSISGRLGLVSGGADGCVRLWDPLRAAESKKNGIVLAEVNSDVAHFSLGDHFKGEHQLIVGDCGGEVSIFDRVW</sequence>
<dbReference type="InterPro" id="IPR001680">
    <property type="entry name" value="WD40_rpt"/>
</dbReference>
<dbReference type="OrthoDB" id="10248252at2759"/>
<dbReference type="RefSeq" id="XP_001875160.1">
    <property type="nucleotide sequence ID" value="XM_001875125.1"/>
</dbReference>
<dbReference type="KEGG" id="lbc:LACBIDRAFT_305389"/>
<dbReference type="PANTHER" id="PTHR22847">
    <property type="entry name" value="WD40 REPEAT PROTEIN"/>
    <property type="match status" value="1"/>
</dbReference>
<dbReference type="Gene3D" id="2.130.10.10">
    <property type="entry name" value="YVTN repeat-like/Quinoprotein amine dehydrogenase"/>
    <property type="match status" value="1"/>
</dbReference>
<dbReference type="Proteomes" id="UP000001194">
    <property type="component" value="Unassembled WGS sequence"/>
</dbReference>
<dbReference type="HOGENOM" id="CLU_018983_0_0_1"/>
<dbReference type="GO" id="GO:1990234">
    <property type="term" value="C:transferase complex"/>
    <property type="evidence" value="ECO:0007669"/>
    <property type="project" value="UniProtKB-ARBA"/>
</dbReference>
<evidence type="ECO:0000256" key="1">
    <source>
        <dbReference type="ARBA" id="ARBA00022574"/>
    </source>
</evidence>
<feature type="repeat" description="WD" evidence="3">
    <location>
        <begin position="229"/>
        <end position="263"/>
    </location>
</feature>
<feature type="region of interest" description="Disordered" evidence="4">
    <location>
        <begin position="25"/>
        <end position="46"/>
    </location>
</feature>
<accession>B0CU41</accession>
<dbReference type="SUPFAM" id="SSF50978">
    <property type="entry name" value="WD40 repeat-like"/>
    <property type="match status" value="1"/>
</dbReference>
<dbReference type="InterPro" id="IPR015943">
    <property type="entry name" value="WD40/YVTN_repeat-like_dom_sf"/>
</dbReference>
<evidence type="ECO:0000313" key="5">
    <source>
        <dbReference type="EMBL" id="EDR14601.1"/>
    </source>
</evidence>
<proteinExistence type="predicted"/>
<dbReference type="EMBL" id="DS547092">
    <property type="protein sequence ID" value="EDR14601.1"/>
    <property type="molecule type" value="Genomic_DNA"/>
</dbReference>
<dbReference type="AlphaFoldDB" id="B0CU41"/>
<keyword evidence="1 3" id="KW-0853">WD repeat</keyword>